<evidence type="ECO:0000313" key="7">
    <source>
        <dbReference type="Proteomes" id="UP000694553"/>
    </source>
</evidence>
<keyword evidence="7" id="KW-1185">Reference proteome</keyword>
<keyword evidence="1" id="KW-0645">Protease</keyword>
<dbReference type="GO" id="GO:0006508">
    <property type="term" value="P:proteolysis"/>
    <property type="evidence" value="ECO:0007669"/>
    <property type="project" value="UniProtKB-KW"/>
</dbReference>
<dbReference type="InterPro" id="IPR009003">
    <property type="entry name" value="Peptidase_S1_PA"/>
</dbReference>
<dbReference type="SUPFAM" id="SSF50494">
    <property type="entry name" value="Trypsin-like serine proteases"/>
    <property type="match status" value="1"/>
</dbReference>
<evidence type="ECO:0000256" key="5">
    <source>
        <dbReference type="ARBA" id="ARBA00024195"/>
    </source>
</evidence>
<accession>A0A8C3DWH3</accession>
<dbReference type="PANTHER" id="PTHR24252">
    <property type="entry name" value="ACROSIN-RELATED"/>
    <property type="match status" value="1"/>
</dbReference>
<dbReference type="Ensembl" id="ENSCMUT00000012667.2">
    <property type="protein sequence ID" value="ENSCMUP00000011768.2"/>
    <property type="gene ID" value="ENSCMUG00000017889.1"/>
</dbReference>
<dbReference type="GO" id="GO:0004252">
    <property type="term" value="F:serine-type endopeptidase activity"/>
    <property type="evidence" value="ECO:0007669"/>
    <property type="project" value="InterPro"/>
</dbReference>
<proteinExistence type="inferred from homology"/>
<dbReference type="OMA" id="HVQVWVV"/>
<dbReference type="CDD" id="cd00190">
    <property type="entry name" value="Tryp_SPc"/>
    <property type="match status" value="1"/>
</dbReference>
<dbReference type="PROSITE" id="PS00135">
    <property type="entry name" value="TRYPSIN_SER"/>
    <property type="match status" value="1"/>
</dbReference>
<protein>
    <submittedName>
        <fullName evidence="6">Uncharacterized protein</fullName>
    </submittedName>
</protein>
<dbReference type="PROSITE" id="PS50240">
    <property type="entry name" value="TRYPSIN_DOM"/>
    <property type="match status" value="1"/>
</dbReference>
<evidence type="ECO:0000313" key="6">
    <source>
        <dbReference type="Ensembl" id="ENSCMUP00000011768.2"/>
    </source>
</evidence>
<dbReference type="SMART" id="SM00020">
    <property type="entry name" value="Tryp_SPc"/>
    <property type="match status" value="1"/>
</dbReference>
<evidence type="ECO:0000256" key="4">
    <source>
        <dbReference type="ARBA" id="ARBA00023157"/>
    </source>
</evidence>
<name>A0A8C3DWH3_CORMO</name>
<keyword evidence="4" id="KW-1015">Disulfide bond</keyword>
<dbReference type="InterPro" id="IPR033116">
    <property type="entry name" value="TRYPSIN_SER"/>
</dbReference>
<dbReference type="Pfam" id="PF00089">
    <property type="entry name" value="Trypsin"/>
    <property type="match status" value="1"/>
</dbReference>
<dbReference type="FunFam" id="2.40.10.10:FF:000002">
    <property type="entry name" value="Transmembrane protease serine"/>
    <property type="match status" value="1"/>
</dbReference>
<dbReference type="AlphaFoldDB" id="A0A8C3DWH3"/>
<evidence type="ECO:0000256" key="2">
    <source>
        <dbReference type="ARBA" id="ARBA00022801"/>
    </source>
</evidence>
<reference evidence="6" key="2">
    <citation type="submission" date="2025-08" db="UniProtKB">
        <authorList>
            <consortium name="Ensembl"/>
        </authorList>
    </citation>
    <scope>IDENTIFICATION</scope>
</reference>
<dbReference type="PANTHER" id="PTHR24252:SF17">
    <property type="entry name" value="SUPPRESSOR OF TUMORIGENICITY 14 PROTEIN HOMOLOG-RELATED"/>
    <property type="match status" value="1"/>
</dbReference>
<keyword evidence="3" id="KW-0720">Serine protease</keyword>
<evidence type="ECO:0000256" key="1">
    <source>
        <dbReference type="ARBA" id="ARBA00022670"/>
    </source>
</evidence>
<dbReference type="InterPro" id="IPR043504">
    <property type="entry name" value="Peptidase_S1_PA_chymotrypsin"/>
</dbReference>
<reference evidence="7" key="1">
    <citation type="submission" date="2019-10" db="EMBL/GenBank/DDBJ databases">
        <title>Corvus moneduloides (New Caledonian crow) genome, bCorMon1, primary haplotype.</title>
        <authorList>
            <person name="Rutz C."/>
            <person name="Fungtammasan C."/>
            <person name="Mountcastle J."/>
            <person name="Formenti G."/>
            <person name="Chow W."/>
            <person name="Howe K."/>
            <person name="Steele M.P."/>
            <person name="Fernandes J."/>
            <person name="Gilbert M.T.P."/>
            <person name="Fedrigo O."/>
            <person name="Jarvis E.D."/>
            <person name="Gemmell N."/>
        </authorList>
    </citation>
    <scope>NUCLEOTIDE SEQUENCE [LARGE SCALE GENOMIC DNA]</scope>
</reference>
<comment type="similarity">
    <text evidence="5">Belongs to the peptidase S1 family. CLIP subfamily.</text>
</comment>
<sequence length="123" mass="13328">FISSVLTKGSLKYASQRVLPLCSLEQPAAVGRQEKALRMINQSVCNKLYDDLITSRMLCAGNLNGGVDACQGDSGGPLACTGKGNRWYLAGIVSWGEGCARRNRPGVYTKVTALYDWIRQNAN</sequence>
<dbReference type="Gene3D" id="2.40.10.10">
    <property type="entry name" value="Trypsin-like serine proteases"/>
    <property type="match status" value="1"/>
</dbReference>
<dbReference type="Proteomes" id="UP000694553">
    <property type="component" value="Unassembled WGS sequence"/>
</dbReference>
<reference evidence="6" key="3">
    <citation type="submission" date="2025-09" db="UniProtKB">
        <authorList>
            <consortium name="Ensembl"/>
        </authorList>
    </citation>
    <scope>IDENTIFICATION</scope>
</reference>
<evidence type="ECO:0000256" key="3">
    <source>
        <dbReference type="ARBA" id="ARBA00022825"/>
    </source>
</evidence>
<dbReference type="InterPro" id="IPR001254">
    <property type="entry name" value="Trypsin_dom"/>
</dbReference>
<accession>A0A8U7MCM7</accession>
<organism evidence="6 7">
    <name type="scientific">Corvus moneduloides</name>
    <name type="common">New Caledonian crow</name>
    <dbReference type="NCBI Taxonomy" id="1196302"/>
    <lineage>
        <taxon>Eukaryota</taxon>
        <taxon>Metazoa</taxon>
        <taxon>Chordata</taxon>
        <taxon>Craniata</taxon>
        <taxon>Vertebrata</taxon>
        <taxon>Euteleostomi</taxon>
        <taxon>Archelosauria</taxon>
        <taxon>Archosauria</taxon>
        <taxon>Dinosauria</taxon>
        <taxon>Saurischia</taxon>
        <taxon>Theropoda</taxon>
        <taxon>Coelurosauria</taxon>
        <taxon>Aves</taxon>
        <taxon>Neognathae</taxon>
        <taxon>Neoaves</taxon>
        <taxon>Telluraves</taxon>
        <taxon>Australaves</taxon>
        <taxon>Passeriformes</taxon>
        <taxon>Corvoidea</taxon>
        <taxon>Corvidae</taxon>
        <taxon>Corvus</taxon>
    </lineage>
</organism>
<keyword evidence="2" id="KW-0378">Hydrolase</keyword>